<evidence type="ECO:0000256" key="5">
    <source>
        <dbReference type="ARBA" id="ARBA00018141"/>
    </source>
</evidence>
<keyword evidence="8" id="KW-0456">Lyase</keyword>
<comment type="cofactor">
    <cofactor evidence="1">
        <name>Zn(2+)</name>
        <dbReference type="ChEBI" id="CHEBI:29105"/>
    </cofactor>
</comment>
<dbReference type="EMBL" id="CP048029">
    <property type="protein sequence ID" value="QIK37728.1"/>
    <property type="molecule type" value="Genomic_DNA"/>
</dbReference>
<dbReference type="InterPro" id="IPR007115">
    <property type="entry name" value="6-PTP_synth/QueD"/>
</dbReference>
<dbReference type="SUPFAM" id="SSF55620">
    <property type="entry name" value="Tetrahydrobiopterin biosynthesis enzymes-like"/>
    <property type="match status" value="1"/>
</dbReference>
<dbReference type="Pfam" id="PF01242">
    <property type="entry name" value="PTPS"/>
    <property type="match status" value="1"/>
</dbReference>
<reference evidence="12" key="1">
    <citation type="submission" date="2020-01" db="EMBL/GenBank/DDBJ databases">
        <title>Caldichromatium gen. nov., sp. nov., a thermophilic purple sulfur bacterium member of the family Chromatiaceae isolated from Nakabusa hot spring, Japan.</title>
        <authorList>
            <person name="Saini M.K."/>
            <person name="Hanada S."/>
            <person name="Tank M."/>
        </authorList>
    </citation>
    <scope>NUCLEOTIDE SEQUENCE [LARGE SCALE GENOMIC DNA]</scope>
    <source>
        <strain evidence="12">No.7</strain>
    </source>
</reference>
<sequence length="168" mass="18572">MRSAVSDPKLTRIEVHKDYLKFSAAHFTLFSASARENLHGHDFRVRCTVTAAVGEDGLAFDYGILKQALAALCAELDERVLLPLHSPYLRVEVEDGWVSAHFAAERIPFLARDVLLLPVRNVTAEELAGLLLERLQARPEISALKLQSIALGVSSGRGQWAFAHWGIT</sequence>
<evidence type="ECO:0000256" key="8">
    <source>
        <dbReference type="ARBA" id="ARBA00023239"/>
    </source>
</evidence>
<name>A0A6G7VCZ8_9GAMM</name>
<dbReference type="GO" id="GO:0046872">
    <property type="term" value="F:metal ion binding"/>
    <property type="evidence" value="ECO:0007669"/>
    <property type="project" value="UniProtKB-KW"/>
</dbReference>
<gene>
    <name evidence="11" type="ORF">GWK36_06715</name>
</gene>
<evidence type="ECO:0000313" key="12">
    <source>
        <dbReference type="Proteomes" id="UP000502699"/>
    </source>
</evidence>
<evidence type="ECO:0000256" key="3">
    <source>
        <dbReference type="ARBA" id="ARBA00008900"/>
    </source>
</evidence>
<dbReference type="InterPro" id="IPR038418">
    <property type="entry name" value="6-PTP_synth/QueD_sf"/>
</dbReference>
<proteinExistence type="inferred from homology"/>
<dbReference type="KEGG" id="cjap:GWK36_06715"/>
<evidence type="ECO:0000313" key="11">
    <source>
        <dbReference type="EMBL" id="QIK37728.1"/>
    </source>
</evidence>
<evidence type="ECO:0000256" key="4">
    <source>
        <dbReference type="ARBA" id="ARBA00012982"/>
    </source>
</evidence>
<dbReference type="GO" id="GO:0070497">
    <property type="term" value="F:6-carboxytetrahydropterin synthase activity"/>
    <property type="evidence" value="ECO:0007669"/>
    <property type="project" value="UniProtKB-EC"/>
</dbReference>
<organism evidence="11 12">
    <name type="scientific">Caldichromatium japonicum</name>
    <dbReference type="NCBI Taxonomy" id="2699430"/>
    <lineage>
        <taxon>Bacteria</taxon>
        <taxon>Pseudomonadati</taxon>
        <taxon>Pseudomonadota</taxon>
        <taxon>Gammaproteobacteria</taxon>
        <taxon>Chromatiales</taxon>
        <taxon>Chromatiaceae</taxon>
        <taxon>Caldichromatium</taxon>
    </lineage>
</organism>
<evidence type="ECO:0000256" key="9">
    <source>
        <dbReference type="ARBA" id="ARBA00031449"/>
    </source>
</evidence>
<dbReference type="UniPathway" id="UPA00391"/>
<comment type="catalytic activity">
    <reaction evidence="10">
        <text>7,8-dihydroneopterin 3'-triphosphate + H2O = 6-carboxy-5,6,7,8-tetrahydropterin + triphosphate + acetaldehyde + 2 H(+)</text>
        <dbReference type="Rhea" id="RHEA:27966"/>
        <dbReference type="ChEBI" id="CHEBI:15343"/>
        <dbReference type="ChEBI" id="CHEBI:15377"/>
        <dbReference type="ChEBI" id="CHEBI:15378"/>
        <dbReference type="ChEBI" id="CHEBI:18036"/>
        <dbReference type="ChEBI" id="CHEBI:58462"/>
        <dbReference type="ChEBI" id="CHEBI:61032"/>
        <dbReference type="EC" id="4.1.2.50"/>
    </reaction>
</comment>
<evidence type="ECO:0000256" key="1">
    <source>
        <dbReference type="ARBA" id="ARBA00001947"/>
    </source>
</evidence>
<evidence type="ECO:0000256" key="10">
    <source>
        <dbReference type="ARBA" id="ARBA00048807"/>
    </source>
</evidence>
<dbReference type="Proteomes" id="UP000502699">
    <property type="component" value="Chromosome"/>
</dbReference>
<accession>A0A6G7VCZ8</accession>
<dbReference type="PANTHER" id="PTHR12589:SF7">
    <property type="entry name" value="6-PYRUVOYL TETRAHYDROBIOPTERIN SYNTHASE"/>
    <property type="match status" value="1"/>
</dbReference>
<keyword evidence="7" id="KW-0862">Zinc</keyword>
<keyword evidence="12" id="KW-1185">Reference proteome</keyword>
<comment type="similarity">
    <text evidence="3">Belongs to the PTPS family. QueD subfamily.</text>
</comment>
<dbReference type="PANTHER" id="PTHR12589">
    <property type="entry name" value="PYRUVOYL TETRAHYDROBIOPTERIN SYNTHASE"/>
    <property type="match status" value="1"/>
</dbReference>
<keyword evidence="6" id="KW-0479">Metal-binding</keyword>
<dbReference type="EC" id="4.1.2.50" evidence="4"/>
<dbReference type="AlphaFoldDB" id="A0A6G7VCZ8"/>
<evidence type="ECO:0000256" key="2">
    <source>
        <dbReference type="ARBA" id="ARBA00005061"/>
    </source>
</evidence>
<evidence type="ECO:0000256" key="7">
    <source>
        <dbReference type="ARBA" id="ARBA00022833"/>
    </source>
</evidence>
<evidence type="ECO:0000256" key="6">
    <source>
        <dbReference type="ARBA" id="ARBA00022723"/>
    </source>
</evidence>
<comment type="pathway">
    <text evidence="2">Purine metabolism; 7-cyano-7-deazaguanine biosynthesis.</text>
</comment>
<dbReference type="Gene3D" id="3.30.479.10">
    <property type="entry name" value="6-pyruvoyl tetrahydropterin synthase/QueD"/>
    <property type="match status" value="1"/>
</dbReference>
<protein>
    <recommendedName>
        <fullName evidence="5">6-carboxy-5,6,7,8-tetrahydropterin synthase</fullName>
        <ecNumber evidence="4">4.1.2.50</ecNumber>
    </recommendedName>
    <alternativeName>
        <fullName evidence="9">Queuosine biosynthesis protein QueD</fullName>
    </alternativeName>
</protein>